<comment type="pathway">
    <text evidence="7">Bacterial outer membrane biogenesis; LPS lipid A biosynthesis.</text>
</comment>
<reference evidence="10" key="2">
    <citation type="submission" date="2012-03" db="EMBL/GenBank/DDBJ databases">
        <title>The complete genome sequence of the pioneer microbe on fresh volcanic deposit, Leptospirillum ferrooxidans strain C2-3.</title>
        <authorList>
            <person name="Fujimura R."/>
            <person name="Sato Y."/>
            <person name="Nishizawa T."/>
            <person name="Nanba K."/>
            <person name="Oshima K."/>
            <person name="Hattori M."/>
            <person name="Kamijo T."/>
            <person name="Ohta H."/>
        </authorList>
    </citation>
    <scope>NUCLEOTIDE SEQUENCE [LARGE SCALE GENOMIC DNA]</scope>
    <source>
        <strain evidence="10">C2-3</strain>
    </source>
</reference>
<evidence type="ECO:0000313" key="10">
    <source>
        <dbReference type="Proteomes" id="UP000007382"/>
    </source>
</evidence>
<evidence type="ECO:0000256" key="1">
    <source>
        <dbReference type="ARBA" id="ARBA00022516"/>
    </source>
</evidence>
<evidence type="ECO:0000256" key="7">
    <source>
        <dbReference type="HAMAP-Rule" id="MF_00523"/>
    </source>
</evidence>
<dbReference type="Pfam" id="PF04613">
    <property type="entry name" value="LpxD"/>
    <property type="match status" value="1"/>
</dbReference>
<dbReference type="CDD" id="cd03352">
    <property type="entry name" value="LbH_LpxD"/>
    <property type="match status" value="1"/>
</dbReference>
<dbReference type="HOGENOM" id="CLU_049865_0_0_0"/>
<dbReference type="PANTHER" id="PTHR43378:SF2">
    <property type="entry name" value="UDP-3-O-ACYLGLUCOSAMINE N-ACYLTRANSFERASE 1, MITOCHONDRIAL-RELATED"/>
    <property type="match status" value="1"/>
</dbReference>
<accession>I0IPD6</accession>
<keyword evidence="2 7" id="KW-0441">Lipid A biosynthesis</keyword>
<dbReference type="Gene3D" id="3.40.1390.10">
    <property type="entry name" value="MurE/MurF, N-terminal domain"/>
    <property type="match status" value="1"/>
</dbReference>
<evidence type="ECO:0000256" key="6">
    <source>
        <dbReference type="ARBA" id="ARBA00023315"/>
    </source>
</evidence>
<dbReference type="SUPFAM" id="SSF51161">
    <property type="entry name" value="Trimeric LpxA-like enzymes"/>
    <property type="match status" value="1"/>
</dbReference>
<evidence type="ECO:0000256" key="3">
    <source>
        <dbReference type="ARBA" id="ARBA00022679"/>
    </source>
</evidence>
<evidence type="ECO:0000256" key="5">
    <source>
        <dbReference type="ARBA" id="ARBA00023098"/>
    </source>
</evidence>
<dbReference type="PANTHER" id="PTHR43378">
    <property type="entry name" value="UDP-3-O-ACYLGLUCOSAMINE N-ACYLTRANSFERASE"/>
    <property type="match status" value="1"/>
</dbReference>
<dbReference type="eggNOG" id="COG1044">
    <property type="taxonomic scope" value="Bacteria"/>
</dbReference>
<proteinExistence type="inferred from homology"/>
<dbReference type="Proteomes" id="UP000007382">
    <property type="component" value="Chromosome"/>
</dbReference>
<name>I0IPD6_LEPFC</name>
<keyword evidence="4 7" id="KW-0677">Repeat</keyword>
<dbReference type="KEGG" id="lfc:LFE_1452"/>
<dbReference type="HAMAP" id="MF_00523">
    <property type="entry name" value="LpxD"/>
    <property type="match status" value="1"/>
</dbReference>
<dbReference type="EC" id="2.3.1.191" evidence="7"/>
<dbReference type="InterPro" id="IPR001451">
    <property type="entry name" value="Hexapep"/>
</dbReference>
<dbReference type="PROSITE" id="PS00101">
    <property type="entry name" value="HEXAPEP_TRANSFERASES"/>
    <property type="match status" value="2"/>
</dbReference>
<sequence>MTLSEICSLVSGELFAPVGSESQSIRGIRSMSEAREGDITFLANVRYRPELKRLKASAVLLSQHEPDATIAQIVVRDPYLALSILMQHFYPMPKGSGQISPMAFVSPTARIGSGVDIGPMCVVSEGVTIGEGSVLTSGIHVGKNTTLGNDVYIHPNVVIREDCRIGNRVIIQPGAVIGSDGFGYAVDPSGKRFRIPQVGIVVIGDDVEIGANSTVDRATFGETNIGRGTKMDNLVQIAHNVKIGQDCVLVAQSAVAGSGRLGDRVILAGQAAVVGHIEVGSDSVIGGQSGVASSLSEGSRVSGSPAIPHNIWLRVQSIVKDLPSILARIRKLERLFRSSETAVSGNEIQEGGTEKNG</sequence>
<dbReference type="STRING" id="1162668.LFE_1452"/>
<dbReference type="PATRIC" id="fig|1162668.3.peg.1721"/>
<dbReference type="UniPathway" id="UPA00973"/>
<dbReference type="InterPro" id="IPR007691">
    <property type="entry name" value="LpxD"/>
</dbReference>
<keyword evidence="1 7" id="KW-0444">Lipid biosynthesis</keyword>
<dbReference type="AlphaFoldDB" id="I0IPD6"/>
<comment type="similarity">
    <text evidence="7">Belongs to the transferase hexapeptide repeat family. LpxD subfamily.</text>
</comment>
<dbReference type="GO" id="GO:0103118">
    <property type="term" value="F:UDP-3-O-[(3R)-3-hydroxyacyl]-glucosamine N-acyltransferase activity"/>
    <property type="evidence" value="ECO:0007669"/>
    <property type="project" value="UniProtKB-EC"/>
</dbReference>
<organism evidence="9 10">
    <name type="scientific">Leptospirillum ferrooxidans (strain C2-3)</name>
    <dbReference type="NCBI Taxonomy" id="1162668"/>
    <lineage>
        <taxon>Bacteria</taxon>
        <taxon>Pseudomonadati</taxon>
        <taxon>Nitrospirota</taxon>
        <taxon>Nitrospiria</taxon>
        <taxon>Nitrospirales</taxon>
        <taxon>Nitrospiraceae</taxon>
        <taxon>Leptospirillum</taxon>
    </lineage>
</organism>
<dbReference type="InterPro" id="IPR020573">
    <property type="entry name" value="UDP_GlcNAc_AcTrfase_non-rep"/>
</dbReference>
<dbReference type="InterPro" id="IPR011004">
    <property type="entry name" value="Trimer_LpxA-like_sf"/>
</dbReference>
<dbReference type="NCBIfam" id="NF002060">
    <property type="entry name" value="PRK00892.1"/>
    <property type="match status" value="1"/>
</dbReference>
<keyword evidence="3 7" id="KW-0808">Transferase</keyword>
<keyword evidence="6 7" id="KW-0012">Acyltransferase</keyword>
<dbReference type="OrthoDB" id="9784739at2"/>
<evidence type="ECO:0000256" key="2">
    <source>
        <dbReference type="ARBA" id="ARBA00022556"/>
    </source>
</evidence>
<keyword evidence="5 7" id="KW-0443">Lipid metabolism</keyword>
<evidence type="ECO:0000259" key="8">
    <source>
        <dbReference type="Pfam" id="PF04613"/>
    </source>
</evidence>
<protein>
    <recommendedName>
        <fullName evidence="7">UDP-3-O-acylglucosamine N-acyltransferase</fullName>
        <ecNumber evidence="7">2.3.1.191</ecNumber>
    </recommendedName>
</protein>
<dbReference type="Pfam" id="PF00132">
    <property type="entry name" value="Hexapep"/>
    <property type="match status" value="1"/>
</dbReference>
<dbReference type="GO" id="GO:0009245">
    <property type="term" value="P:lipid A biosynthetic process"/>
    <property type="evidence" value="ECO:0007669"/>
    <property type="project" value="UniProtKB-UniRule"/>
</dbReference>
<dbReference type="GO" id="GO:0016410">
    <property type="term" value="F:N-acyltransferase activity"/>
    <property type="evidence" value="ECO:0007669"/>
    <property type="project" value="InterPro"/>
</dbReference>
<dbReference type="NCBIfam" id="TIGR01853">
    <property type="entry name" value="lipid_A_lpxD"/>
    <property type="match status" value="1"/>
</dbReference>
<comment type="function">
    <text evidence="7">Catalyzes the N-acylation of UDP-3-O-acylglucosamine using 3-hydroxyacyl-ACP as the acyl donor. Is involved in the biosynthesis of lipid A, a phosphorylated glycolipid that anchors the lipopolysaccharide to the outer membrane of the cell.</text>
</comment>
<dbReference type="Gene3D" id="2.160.10.10">
    <property type="entry name" value="Hexapeptide repeat proteins"/>
    <property type="match status" value="1"/>
</dbReference>
<dbReference type="InterPro" id="IPR018357">
    <property type="entry name" value="Hexapep_transf_CS"/>
</dbReference>
<dbReference type="EMBL" id="AP012342">
    <property type="protein sequence ID" value="BAM07135.1"/>
    <property type="molecule type" value="Genomic_DNA"/>
</dbReference>
<reference evidence="9 10" key="1">
    <citation type="journal article" date="2012" name="J. Bacteriol.">
        <title>Complete Genome Sequence of Leptospirillum ferrooxidans Strain C2-3, Isolated from a Fresh Volcanic Ash Deposit on the Island of Miyake, Japan.</title>
        <authorList>
            <person name="Fujimura R."/>
            <person name="Sato Y."/>
            <person name="Nishizawa T."/>
            <person name="Oshima K."/>
            <person name="Kim S.-W."/>
            <person name="Hattori M."/>
            <person name="Kamijo T."/>
            <person name="Ohta H."/>
        </authorList>
    </citation>
    <scope>NUCLEOTIDE SEQUENCE [LARGE SCALE GENOMIC DNA]</scope>
    <source>
        <strain evidence="9 10">C2-3</strain>
    </source>
</reference>
<feature type="active site" description="Proton acceptor" evidence="7">
    <location>
        <position position="239"/>
    </location>
</feature>
<evidence type="ECO:0000256" key="4">
    <source>
        <dbReference type="ARBA" id="ARBA00022737"/>
    </source>
</evidence>
<comment type="catalytic activity">
    <reaction evidence="7">
        <text>a UDP-3-O-[(3R)-3-hydroxyacyl]-alpha-D-glucosamine + a (3R)-hydroxyacyl-[ACP] = a UDP-2-N,3-O-bis[(3R)-3-hydroxyacyl]-alpha-D-glucosamine + holo-[ACP] + H(+)</text>
        <dbReference type="Rhea" id="RHEA:53836"/>
        <dbReference type="Rhea" id="RHEA-COMP:9685"/>
        <dbReference type="Rhea" id="RHEA-COMP:9945"/>
        <dbReference type="ChEBI" id="CHEBI:15378"/>
        <dbReference type="ChEBI" id="CHEBI:64479"/>
        <dbReference type="ChEBI" id="CHEBI:78827"/>
        <dbReference type="ChEBI" id="CHEBI:137740"/>
        <dbReference type="ChEBI" id="CHEBI:137748"/>
        <dbReference type="EC" id="2.3.1.191"/>
    </reaction>
</comment>
<comment type="subunit">
    <text evidence="7">Homotrimer.</text>
</comment>
<feature type="domain" description="UDP-3-O-[3-hydroxymyristoyl] glucosamine N-acyltransferase non-repeat region" evidence="8">
    <location>
        <begin position="24"/>
        <end position="87"/>
    </location>
</feature>
<gene>
    <name evidence="7 9" type="primary">lpxD</name>
    <name evidence="9" type="ordered locus">LFE_1452</name>
</gene>
<dbReference type="RefSeq" id="WP_014449622.1">
    <property type="nucleotide sequence ID" value="NC_017094.1"/>
</dbReference>
<evidence type="ECO:0000313" key="9">
    <source>
        <dbReference type="EMBL" id="BAM07135.1"/>
    </source>
</evidence>
<dbReference type="GO" id="GO:0016020">
    <property type="term" value="C:membrane"/>
    <property type="evidence" value="ECO:0007669"/>
    <property type="project" value="GOC"/>
</dbReference>
<keyword evidence="10" id="KW-1185">Reference proteome</keyword>